<gene>
    <name evidence="4" type="ORF">GCHA_3041</name>
</gene>
<feature type="chain" id="PRO_5043573536" description="PEP-CTERM sorting domain-containing protein" evidence="3">
    <location>
        <begin position="24"/>
        <end position="506"/>
    </location>
</feature>
<reference evidence="4 5" key="1">
    <citation type="journal article" date="2017" name="Antonie Van Leeuwenhoek">
        <title>Rhizobium rhizosphaerae sp. nov., a novel species isolated from rice rhizosphere.</title>
        <authorList>
            <person name="Zhao J.J."/>
            <person name="Zhang J."/>
            <person name="Zhang R.J."/>
            <person name="Zhang C.W."/>
            <person name="Yin H.Q."/>
            <person name="Zhang X.X."/>
        </authorList>
    </citation>
    <scope>NUCLEOTIDE SEQUENCE [LARGE SCALE GENOMIC DNA]</scope>
    <source>
        <strain evidence="4 5">S18K6</strain>
    </source>
</reference>
<evidence type="ECO:0000313" key="4">
    <source>
        <dbReference type="EMBL" id="GAC10983.1"/>
    </source>
</evidence>
<organism evidence="4 5">
    <name type="scientific">Paraglaciecola chathamensis S18K6</name>
    <dbReference type="NCBI Taxonomy" id="1127672"/>
    <lineage>
        <taxon>Bacteria</taxon>
        <taxon>Pseudomonadati</taxon>
        <taxon>Pseudomonadota</taxon>
        <taxon>Gammaproteobacteria</taxon>
        <taxon>Alteromonadales</taxon>
        <taxon>Alteromonadaceae</taxon>
        <taxon>Paraglaciecola</taxon>
    </lineage>
</organism>
<keyword evidence="2" id="KW-1133">Transmembrane helix</keyword>
<keyword evidence="2" id="KW-0472">Membrane</keyword>
<feature type="transmembrane region" description="Helical" evidence="2">
    <location>
        <begin position="480"/>
        <end position="501"/>
    </location>
</feature>
<evidence type="ECO:0000256" key="2">
    <source>
        <dbReference type="SAM" id="Phobius"/>
    </source>
</evidence>
<evidence type="ECO:0008006" key="6">
    <source>
        <dbReference type="Google" id="ProtNLM"/>
    </source>
</evidence>
<proteinExistence type="predicted"/>
<evidence type="ECO:0000256" key="1">
    <source>
        <dbReference type="SAM" id="MobiDB-lite"/>
    </source>
</evidence>
<feature type="compositionally biased region" description="Acidic residues" evidence="1">
    <location>
        <begin position="108"/>
        <end position="122"/>
    </location>
</feature>
<name>A0AAV3V2P0_9ALTE</name>
<dbReference type="InterPro" id="IPR049804">
    <property type="entry name" value="Choice_anch_L"/>
</dbReference>
<protein>
    <recommendedName>
        <fullName evidence="6">PEP-CTERM sorting domain-containing protein</fullName>
    </recommendedName>
</protein>
<dbReference type="EMBL" id="BAEM01000037">
    <property type="protein sequence ID" value="GAC10983.1"/>
    <property type="molecule type" value="Genomic_DNA"/>
</dbReference>
<dbReference type="Proteomes" id="UP000006320">
    <property type="component" value="Unassembled WGS sequence"/>
</dbReference>
<keyword evidence="2" id="KW-0812">Transmembrane</keyword>
<evidence type="ECO:0000256" key="3">
    <source>
        <dbReference type="SAM" id="SignalP"/>
    </source>
</evidence>
<dbReference type="AlphaFoldDB" id="A0AAV3V2P0"/>
<sequence>MFVSKKLSLSFCAVSLALSSSFAQSIEITSSSDASLLSDTLIIPNSGVTVTSAVLSGGMNDVDFSAQAGTYTNRTGTYGLPSAGGVVFSTGDVSHYEDGPNNFPGGEGEGEGEGEGGGEDENSGTPPDNGNELECPSCFDQPNAQQLPENSASNAPTPSSTQVNSPLDNEAIEVSEPNPATDEQNALLTQITGQTEHFDPIELSITFDVDDSVSVISFVGAFGSEEFPEFVDTEFVDGFGMFLNGVNLASAEVTDGSTDGAPALININHPDFAPVEGTELNGMLAPNGIPILQFDIPVEPGSTGNTFTLLLADASDSALDTTIFLSSFGNFDAEGGESEFTPIMPDDTSDNGDFVFTLPEVDAGETIWIDPDVATGYTYTATDGGLFASVTAPTLLSVNDSDGYLLSYLVNGVEQVVALTSGQTFDFDVPVPEFTISSINVELALDPTDPLAFVTGVAFSEGGQFGVIQSPITQFVDDSVAVSAPGTVAIFALSLIGLCALRRKKF</sequence>
<dbReference type="NCBIfam" id="NF038133">
    <property type="entry name" value="choice_anch_L"/>
    <property type="match status" value="1"/>
</dbReference>
<keyword evidence="3" id="KW-0732">Signal</keyword>
<feature type="compositionally biased region" description="Polar residues" evidence="1">
    <location>
        <begin position="140"/>
        <end position="165"/>
    </location>
</feature>
<feature type="signal peptide" evidence="3">
    <location>
        <begin position="1"/>
        <end position="23"/>
    </location>
</feature>
<evidence type="ECO:0000313" key="5">
    <source>
        <dbReference type="Proteomes" id="UP000006320"/>
    </source>
</evidence>
<comment type="caution">
    <text evidence="4">The sequence shown here is derived from an EMBL/GenBank/DDBJ whole genome shotgun (WGS) entry which is preliminary data.</text>
</comment>
<feature type="region of interest" description="Disordered" evidence="1">
    <location>
        <begin position="89"/>
        <end position="165"/>
    </location>
</feature>
<dbReference type="RefSeq" id="WP_007989382.1">
    <property type="nucleotide sequence ID" value="NZ_BAEM01000037.1"/>
</dbReference>
<accession>A0AAV3V2P0</accession>